<keyword evidence="3" id="KW-1185">Reference proteome</keyword>
<keyword evidence="1" id="KW-0472">Membrane</keyword>
<evidence type="ECO:0000313" key="3">
    <source>
        <dbReference type="Proteomes" id="UP001205566"/>
    </source>
</evidence>
<protein>
    <submittedName>
        <fullName evidence="2">DUF1493 family protein</fullName>
    </submittedName>
</protein>
<dbReference type="Proteomes" id="UP001205566">
    <property type="component" value="Unassembled WGS sequence"/>
</dbReference>
<organism evidence="2 3">
    <name type="scientific">Microbulbifer elongatus</name>
    <dbReference type="NCBI Taxonomy" id="86173"/>
    <lineage>
        <taxon>Bacteria</taxon>
        <taxon>Pseudomonadati</taxon>
        <taxon>Pseudomonadota</taxon>
        <taxon>Gammaproteobacteria</taxon>
        <taxon>Cellvibrionales</taxon>
        <taxon>Microbulbiferaceae</taxon>
        <taxon>Microbulbifer</taxon>
    </lineage>
</organism>
<evidence type="ECO:0000256" key="1">
    <source>
        <dbReference type="SAM" id="Phobius"/>
    </source>
</evidence>
<accession>A0ABT1NZR9</accession>
<gene>
    <name evidence="2" type="ORF">HXX02_07920</name>
</gene>
<sequence>MKIEEIYNFLVEEQALKLEAIHPQSDLNTDLGVEGDDFSELIESFAEKYEVDMASYRWYFHHCEEGWNLGALIFKPPYMQVQRISVTPDILLQAAKSRVWPIQYPTHQLSEGRPDIFINKVILIGAAALAALMWFSRTSGA</sequence>
<comment type="caution">
    <text evidence="2">The sequence shown here is derived from an EMBL/GenBank/DDBJ whole genome shotgun (WGS) entry which is preliminary data.</text>
</comment>
<feature type="transmembrane region" description="Helical" evidence="1">
    <location>
        <begin position="117"/>
        <end position="135"/>
    </location>
</feature>
<keyword evidence="1" id="KW-1133">Transmembrane helix</keyword>
<dbReference type="Pfam" id="PF07377">
    <property type="entry name" value="DUF1493"/>
    <property type="match status" value="1"/>
</dbReference>
<dbReference type="RefSeq" id="WP_255874232.1">
    <property type="nucleotide sequence ID" value="NZ_JACASI010000024.1"/>
</dbReference>
<name>A0ABT1NZR9_9GAMM</name>
<dbReference type="EMBL" id="JACASI010000024">
    <property type="protein sequence ID" value="MCQ3829370.1"/>
    <property type="molecule type" value="Genomic_DNA"/>
</dbReference>
<keyword evidence="1" id="KW-0812">Transmembrane</keyword>
<reference evidence="2" key="1">
    <citation type="thesis" date="2020" institute="Technische Universitat Dresden" country="Dresden, Germany">
        <title>The Agarolytic System of Microbulbifer elongatus PORT2, Isolated from Batu Karas, Pangandaran West Java Indonesia.</title>
        <authorList>
            <person name="Anggraeni S.R."/>
        </authorList>
    </citation>
    <scope>NUCLEOTIDE SEQUENCE</scope>
    <source>
        <strain evidence="2">PORT2</strain>
    </source>
</reference>
<evidence type="ECO:0000313" key="2">
    <source>
        <dbReference type="EMBL" id="MCQ3829370.1"/>
    </source>
</evidence>
<dbReference type="InterPro" id="IPR010862">
    <property type="entry name" value="DUF1493"/>
</dbReference>
<proteinExistence type="predicted"/>